<dbReference type="EMBL" id="MN740346">
    <property type="protein sequence ID" value="QHU01646.1"/>
    <property type="molecule type" value="Genomic_DNA"/>
</dbReference>
<dbReference type="AlphaFoldDB" id="A0A6C0JAD6"/>
<name>A0A6C0JAD6_9ZZZZ</name>
<protein>
    <submittedName>
        <fullName evidence="1">Uncharacterized protein</fullName>
    </submittedName>
</protein>
<reference evidence="1" key="1">
    <citation type="journal article" date="2020" name="Nature">
        <title>Giant virus diversity and host interactions through global metagenomics.</title>
        <authorList>
            <person name="Schulz F."/>
            <person name="Roux S."/>
            <person name="Paez-Espino D."/>
            <person name="Jungbluth S."/>
            <person name="Walsh D.A."/>
            <person name="Denef V.J."/>
            <person name="McMahon K.D."/>
            <person name="Konstantinidis K.T."/>
            <person name="Eloe-Fadrosh E.A."/>
            <person name="Kyrpides N.C."/>
            <person name="Woyke T."/>
        </authorList>
    </citation>
    <scope>NUCLEOTIDE SEQUENCE</scope>
    <source>
        <strain evidence="1">GVMAG-M-3300025874-2</strain>
    </source>
</reference>
<evidence type="ECO:0000313" key="1">
    <source>
        <dbReference type="EMBL" id="QHU01646.1"/>
    </source>
</evidence>
<accession>A0A6C0JAD6</accession>
<sequence>MSNVKMFNNQITSLITELINYFNDNKMKILKEKILLVNSANPTLIIRLFFNNVYKFKDNIMKKEEDFFLKQLTQDKLTDVYSSNKELADNNNINIIDVINLKDYWTTLHNEDKETIWKYFQVLIILTEKWALQNINTT</sequence>
<proteinExistence type="predicted"/>
<organism evidence="1">
    <name type="scientific">viral metagenome</name>
    <dbReference type="NCBI Taxonomy" id="1070528"/>
    <lineage>
        <taxon>unclassified sequences</taxon>
        <taxon>metagenomes</taxon>
        <taxon>organismal metagenomes</taxon>
    </lineage>
</organism>